<gene>
    <name evidence="1" type="ORF">L6164_025457</name>
</gene>
<proteinExistence type="predicted"/>
<comment type="caution">
    <text evidence="1">The sequence shown here is derived from an EMBL/GenBank/DDBJ whole genome shotgun (WGS) entry which is preliminary data.</text>
</comment>
<organism evidence="1 2">
    <name type="scientific">Bauhinia variegata</name>
    <name type="common">Purple orchid tree</name>
    <name type="synonym">Phanera variegata</name>
    <dbReference type="NCBI Taxonomy" id="167791"/>
    <lineage>
        <taxon>Eukaryota</taxon>
        <taxon>Viridiplantae</taxon>
        <taxon>Streptophyta</taxon>
        <taxon>Embryophyta</taxon>
        <taxon>Tracheophyta</taxon>
        <taxon>Spermatophyta</taxon>
        <taxon>Magnoliopsida</taxon>
        <taxon>eudicotyledons</taxon>
        <taxon>Gunneridae</taxon>
        <taxon>Pentapetalae</taxon>
        <taxon>rosids</taxon>
        <taxon>fabids</taxon>
        <taxon>Fabales</taxon>
        <taxon>Fabaceae</taxon>
        <taxon>Cercidoideae</taxon>
        <taxon>Cercideae</taxon>
        <taxon>Bauhiniinae</taxon>
        <taxon>Bauhinia</taxon>
    </lineage>
</organism>
<dbReference type="Proteomes" id="UP000828941">
    <property type="component" value="Chromosome 10"/>
</dbReference>
<evidence type="ECO:0000313" key="2">
    <source>
        <dbReference type="Proteomes" id="UP000828941"/>
    </source>
</evidence>
<dbReference type="EMBL" id="CM039435">
    <property type="protein sequence ID" value="KAI4317596.1"/>
    <property type="molecule type" value="Genomic_DNA"/>
</dbReference>
<evidence type="ECO:0000313" key="1">
    <source>
        <dbReference type="EMBL" id="KAI4317596.1"/>
    </source>
</evidence>
<sequence length="306" mass="32643">MDAKPCEAASEPLKYQTWFLKVSIHCEGCRRKVKKVLQNIDGVFTVAIDPQQQKVTVNGSVGVEILIRKLVKAGKHAEIWPESIVKKGKNSGKGKKKNEQRDPESVEKNSTEKAESNLNSEKNRGAESAGNCNGENQSSNSKIGGNSPEKPLACNMAPTASDQKGNQSEAAAGNCSGGGSAKKKKKKPQGGGSGGHSSGSASNGAPACTESRVADQVGSQEMGQMNLGPTRQQSYTYPEAYYPSMVYLATYNRLYPTGSICGPSYYVAPSPYTRSGLDQSIYQLQSSPLAPFEIFSDENANGCVIM</sequence>
<accession>A0ACB9M398</accession>
<keyword evidence="2" id="KW-1185">Reference proteome</keyword>
<reference evidence="1 2" key="1">
    <citation type="journal article" date="2022" name="DNA Res.">
        <title>Chromosomal-level genome assembly of the orchid tree Bauhinia variegata (Leguminosae; Cercidoideae) supports the allotetraploid origin hypothesis of Bauhinia.</title>
        <authorList>
            <person name="Zhong Y."/>
            <person name="Chen Y."/>
            <person name="Zheng D."/>
            <person name="Pang J."/>
            <person name="Liu Y."/>
            <person name="Luo S."/>
            <person name="Meng S."/>
            <person name="Qian L."/>
            <person name="Wei D."/>
            <person name="Dai S."/>
            <person name="Zhou R."/>
        </authorList>
    </citation>
    <scope>NUCLEOTIDE SEQUENCE [LARGE SCALE GENOMIC DNA]</scope>
    <source>
        <strain evidence="1">BV-YZ2020</strain>
    </source>
</reference>
<name>A0ACB9M398_BAUVA</name>
<protein>
    <submittedName>
        <fullName evidence="1">Uncharacterized protein</fullName>
    </submittedName>
</protein>